<gene>
    <name evidence="3" type="ORF">LLUT_LOCUS6440</name>
</gene>
<comment type="caution">
    <text evidence="3">The sequence shown here is derived from an EMBL/GenBank/DDBJ whole genome shotgun (WGS) entry which is preliminary data.</text>
</comment>
<dbReference type="PROSITE" id="PS50102">
    <property type="entry name" value="RRM"/>
    <property type="match status" value="1"/>
</dbReference>
<organism evidence="3 4">
    <name type="scientific">Lupinus luteus</name>
    <name type="common">European yellow lupine</name>
    <dbReference type="NCBI Taxonomy" id="3873"/>
    <lineage>
        <taxon>Eukaryota</taxon>
        <taxon>Viridiplantae</taxon>
        <taxon>Streptophyta</taxon>
        <taxon>Embryophyta</taxon>
        <taxon>Tracheophyta</taxon>
        <taxon>Spermatophyta</taxon>
        <taxon>Magnoliopsida</taxon>
        <taxon>eudicotyledons</taxon>
        <taxon>Gunneridae</taxon>
        <taxon>Pentapetalae</taxon>
        <taxon>rosids</taxon>
        <taxon>fabids</taxon>
        <taxon>Fabales</taxon>
        <taxon>Fabaceae</taxon>
        <taxon>Papilionoideae</taxon>
        <taxon>50 kb inversion clade</taxon>
        <taxon>genistoids sensu lato</taxon>
        <taxon>core genistoids</taxon>
        <taxon>Genisteae</taxon>
        <taxon>Lupinus</taxon>
    </lineage>
</organism>
<dbReference type="GO" id="GO:0003723">
    <property type="term" value="F:RNA binding"/>
    <property type="evidence" value="ECO:0007669"/>
    <property type="project" value="UniProtKB-UniRule"/>
</dbReference>
<name>A0AAV1W7N8_LUPLU</name>
<dbReference type="SUPFAM" id="SSF54928">
    <property type="entry name" value="RNA-binding domain, RBD"/>
    <property type="match status" value="1"/>
</dbReference>
<dbReference type="PANTHER" id="PTHR34427:SF5">
    <property type="entry name" value="DUF4283 DOMAIN-CONTAINING PROTEIN"/>
    <property type="match status" value="1"/>
</dbReference>
<protein>
    <recommendedName>
        <fullName evidence="2">RRM domain-containing protein</fullName>
    </recommendedName>
</protein>
<keyword evidence="1" id="KW-0694">RNA-binding</keyword>
<dbReference type="Proteomes" id="UP001497480">
    <property type="component" value="Unassembled WGS sequence"/>
</dbReference>
<dbReference type="CDD" id="cd00590">
    <property type="entry name" value="RRM_SF"/>
    <property type="match status" value="1"/>
</dbReference>
<accession>A0AAV1W7N8</accession>
<dbReference type="InterPro" id="IPR012677">
    <property type="entry name" value="Nucleotide-bd_a/b_plait_sf"/>
</dbReference>
<dbReference type="EMBL" id="CAXHTB010000004">
    <property type="protein sequence ID" value="CAL0305380.1"/>
    <property type="molecule type" value="Genomic_DNA"/>
</dbReference>
<proteinExistence type="predicted"/>
<sequence>MRSRGQLEEWEEWAEKGVHQNVLSFRNHGREERNYFKQKGYLKTLQSNCTSFFFTKFPDNYGISDTWSLFAKWGNVEDVFIPQIRDKRDNMFEFVRFKQFDDNDKLLKALEKVWIGNFKLKINSPRFKRKEDRNYKTPRRGILGEDNPHWWEDVHAQNRRVWIRCLGVPIHAWSIDFFKALTILIGEFIKLDSVTKKMERLDFGRCLVASKHLVAIDKTIKVSIRDLQWEVRMVEDMGFMEDNRLWNSFQYNMEDVSENSSDIEEGEWWPEGETGGKEDAELGEEDDDVASVLCILNKGQPTSLGSLKKKGTKEEEKAISNGYKESITARAMRKKDSITNMGTCVSCDGKWVVLQSLKEIECEKEGEHGDVVWMKEKARKGKGSLNIDLTDIVSFM</sequence>
<dbReference type="PANTHER" id="PTHR34427">
    <property type="entry name" value="DUF4283 DOMAIN PROTEIN"/>
    <property type="match status" value="1"/>
</dbReference>
<dbReference type="InterPro" id="IPR035979">
    <property type="entry name" value="RBD_domain_sf"/>
</dbReference>
<keyword evidence="4" id="KW-1185">Reference proteome</keyword>
<dbReference type="Gene3D" id="3.30.70.330">
    <property type="match status" value="1"/>
</dbReference>
<evidence type="ECO:0000256" key="1">
    <source>
        <dbReference type="PROSITE-ProRule" id="PRU00176"/>
    </source>
</evidence>
<evidence type="ECO:0000313" key="4">
    <source>
        <dbReference type="Proteomes" id="UP001497480"/>
    </source>
</evidence>
<evidence type="ECO:0000259" key="2">
    <source>
        <dbReference type="PROSITE" id="PS50102"/>
    </source>
</evidence>
<dbReference type="InterPro" id="IPR000504">
    <property type="entry name" value="RRM_dom"/>
</dbReference>
<reference evidence="3 4" key="1">
    <citation type="submission" date="2024-03" db="EMBL/GenBank/DDBJ databases">
        <authorList>
            <person name="Martinez-Hernandez J."/>
        </authorList>
    </citation>
    <scope>NUCLEOTIDE SEQUENCE [LARGE SCALE GENOMIC DNA]</scope>
</reference>
<feature type="domain" description="RRM" evidence="2">
    <location>
        <begin position="50"/>
        <end position="127"/>
    </location>
</feature>
<dbReference type="AlphaFoldDB" id="A0AAV1W7N8"/>
<evidence type="ECO:0000313" key="3">
    <source>
        <dbReference type="EMBL" id="CAL0305380.1"/>
    </source>
</evidence>